<dbReference type="InterPro" id="IPR011990">
    <property type="entry name" value="TPR-like_helical_dom_sf"/>
</dbReference>
<reference evidence="2" key="1">
    <citation type="submission" date="2016-05" db="EMBL/GenBank/DDBJ databases">
        <title>Comparative genomics of biotechnologically important yeasts.</title>
        <authorList>
            <consortium name="DOE Joint Genome Institute"/>
            <person name="Riley R."/>
            <person name="Haridas S."/>
            <person name="Wolfe K.H."/>
            <person name="Lopes M.R."/>
            <person name="Hittinger C.T."/>
            <person name="Goker M."/>
            <person name="Salamov A."/>
            <person name="Wisecaver J."/>
            <person name="Long T.M."/>
            <person name="Aerts A.L."/>
            <person name="Barry K."/>
            <person name="Choi C."/>
            <person name="Clum A."/>
            <person name="Coughlan A.Y."/>
            <person name="Deshpande S."/>
            <person name="Douglass A.P."/>
            <person name="Hanson S.J."/>
            <person name="Klenk H.-P."/>
            <person name="Labutti K."/>
            <person name="Lapidus A."/>
            <person name="Lindquist E."/>
            <person name="Lipzen A."/>
            <person name="Meier-Kolthoff J.P."/>
            <person name="Ohm R.A."/>
            <person name="Otillar R.P."/>
            <person name="Pangilinan J."/>
            <person name="Peng Y."/>
            <person name="Rokas A."/>
            <person name="Rosa C.A."/>
            <person name="Scheuner C."/>
            <person name="Sibirny A.A."/>
            <person name="Slot J.C."/>
            <person name="Stielow J.B."/>
            <person name="Sun H."/>
            <person name="Kurtzman C.P."/>
            <person name="Blackwell M."/>
            <person name="Grigoriev I.V."/>
            <person name="Jeffries T.W."/>
        </authorList>
    </citation>
    <scope>NUCLEOTIDE SEQUENCE [LARGE SCALE GENOMIC DNA]</scope>
    <source>
        <strain evidence="2">DSM 1968</strain>
    </source>
</reference>
<dbReference type="OrthoDB" id="185373at2759"/>
<sequence length="174" mass="20473">MASILIDLSSNEATLEISRKFFEYIKDRNISLNPRMIQSRLKSEVLYGDMETAEECFKEFDKVKSPIGPFSWNLLLSGFRNHDDPEKVKEYYQKFLDYSITKPDSFTYLFVFSAYLNHHQKYRKEIEELIDEMSKPSFKTFIGQMVVNLQRCQKLGFDVPDALIDKASHSSQRK</sequence>
<dbReference type="GeneID" id="30966390"/>
<dbReference type="EMBL" id="KV454477">
    <property type="protein sequence ID" value="ODV62165.1"/>
    <property type="molecule type" value="Genomic_DNA"/>
</dbReference>
<protein>
    <submittedName>
        <fullName evidence="1">Uncharacterized protein</fullName>
    </submittedName>
</protein>
<organism evidence="1 2">
    <name type="scientific">Ascoidea rubescens DSM 1968</name>
    <dbReference type="NCBI Taxonomy" id="1344418"/>
    <lineage>
        <taxon>Eukaryota</taxon>
        <taxon>Fungi</taxon>
        <taxon>Dikarya</taxon>
        <taxon>Ascomycota</taxon>
        <taxon>Saccharomycotina</taxon>
        <taxon>Saccharomycetes</taxon>
        <taxon>Ascoideaceae</taxon>
        <taxon>Ascoidea</taxon>
    </lineage>
</organism>
<accession>A0A1D2VKP7</accession>
<dbReference type="Proteomes" id="UP000095038">
    <property type="component" value="Unassembled WGS sequence"/>
</dbReference>
<evidence type="ECO:0000313" key="1">
    <source>
        <dbReference type="EMBL" id="ODV62165.1"/>
    </source>
</evidence>
<name>A0A1D2VKP7_9ASCO</name>
<dbReference type="AlphaFoldDB" id="A0A1D2VKP7"/>
<gene>
    <name evidence="1" type="ORF">ASCRUDRAFT_74607</name>
</gene>
<dbReference type="InParanoid" id="A0A1D2VKP7"/>
<dbReference type="RefSeq" id="XP_020048472.1">
    <property type="nucleotide sequence ID" value="XM_020192754.1"/>
</dbReference>
<proteinExistence type="predicted"/>
<evidence type="ECO:0000313" key="2">
    <source>
        <dbReference type="Proteomes" id="UP000095038"/>
    </source>
</evidence>
<dbReference type="Gene3D" id="1.25.40.10">
    <property type="entry name" value="Tetratricopeptide repeat domain"/>
    <property type="match status" value="1"/>
</dbReference>
<keyword evidence="2" id="KW-1185">Reference proteome</keyword>